<protein>
    <submittedName>
        <fullName evidence="2">Uncharacterized protein</fullName>
    </submittedName>
</protein>
<organism evidence="2 3">
    <name type="scientific">Gymnopus androsaceus JB14</name>
    <dbReference type="NCBI Taxonomy" id="1447944"/>
    <lineage>
        <taxon>Eukaryota</taxon>
        <taxon>Fungi</taxon>
        <taxon>Dikarya</taxon>
        <taxon>Basidiomycota</taxon>
        <taxon>Agaricomycotina</taxon>
        <taxon>Agaricomycetes</taxon>
        <taxon>Agaricomycetidae</taxon>
        <taxon>Agaricales</taxon>
        <taxon>Marasmiineae</taxon>
        <taxon>Omphalotaceae</taxon>
        <taxon>Gymnopus</taxon>
    </lineage>
</organism>
<dbReference type="Proteomes" id="UP000799118">
    <property type="component" value="Unassembled WGS sequence"/>
</dbReference>
<evidence type="ECO:0000256" key="1">
    <source>
        <dbReference type="SAM" id="MobiDB-lite"/>
    </source>
</evidence>
<gene>
    <name evidence="2" type="ORF">BT96DRAFT_944714</name>
</gene>
<sequence>MFQLTYTDLAIDLHINAPSFYSFSYTTTSWQTELYLILQQWSPDWGSGNLNKATPMDGSNKAGPSGPNQSTSLELSTSTVPALKEWRPNWGVYMLQHTTWGSNVDFEF</sequence>
<accession>A0A6A4H4Z5</accession>
<feature type="region of interest" description="Disordered" evidence="1">
    <location>
        <begin position="48"/>
        <end position="79"/>
    </location>
</feature>
<feature type="compositionally biased region" description="Polar residues" evidence="1">
    <location>
        <begin position="66"/>
        <end position="79"/>
    </location>
</feature>
<evidence type="ECO:0000313" key="3">
    <source>
        <dbReference type="Proteomes" id="UP000799118"/>
    </source>
</evidence>
<dbReference type="AlphaFoldDB" id="A0A6A4H4Z5"/>
<reference evidence="2" key="1">
    <citation type="journal article" date="2019" name="Environ. Microbiol.">
        <title>Fungal ecological strategies reflected in gene transcription - a case study of two litter decomposers.</title>
        <authorList>
            <person name="Barbi F."/>
            <person name="Kohler A."/>
            <person name="Barry K."/>
            <person name="Baskaran P."/>
            <person name="Daum C."/>
            <person name="Fauchery L."/>
            <person name="Ihrmark K."/>
            <person name="Kuo A."/>
            <person name="LaButti K."/>
            <person name="Lipzen A."/>
            <person name="Morin E."/>
            <person name="Grigoriev I.V."/>
            <person name="Henrissat B."/>
            <person name="Lindahl B."/>
            <person name="Martin F."/>
        </authorList>
    </citation>
    <scope>NUCLEOTIDE SEQUENCE</scope>
    <source>
        <strain evidence="2">JB14</strain>
    </source>
</reference>
<evidence type="ECO:0000313" key="2">
    <source>
        <dbReference type="EMBL" id="KAE9392355.1"/>
    </source>
</evidence>
<keyword evidence="3" id="KW-1185">Reference proteome</keyword>
<proteinExistence type="predicted"/>
<name>A0A6A4H4Z5_9AGAR</name>
<dbReference type="EMBL" id="ML769598">
    <property type="protein sequence ID" value="KAE9392355.1"/>
    <property type="molecule type" value="Genomic_DNA"/>
</dbReference>